<accession>A0AAV5AF34</accession>
<evidence type="ECO:0000313" key="2">
    <source>
        <dbReference type="Proteomes" id="UP001050691"/>
    </source>
</evidence>
<protein>
    <submittedName>
        <fullName evidence="1">Uncharacterized protein</fullName>
    </submittedName>
</protein>
<dbReference type="EMBL" id="BPWL01000008">
    <property type="protein sequence ID" value="GJJ12870.1"/>
    <property type="molecule type" value="Genomic_DNA"/>
</dbReference>
<comment type="caution">
    <text evidence="1">The sequence shown here is derived from an EMBL/GenBank/DDBJ whole genome shotgun (WGS) entry which is preliminary data.</text>
</comment>
<keyword evidence="2" id="KW-1185">Reference proteome</keyword>
<reference evidence="1" key="1">
    <citation type="submission" date="2021-10" db="EMBL/GenBank/DDBJ databases">
        <title>De novo Genome Assembly of Clathrus columnatus (Basidiomycota, Fungi) Using Illumina and Nanopore Sequence Data.</title>
        <authorList>
            <person name="Ogiso-Tanaka E."/>
            <person name="Itagaki H."/>
            <person name="Hosoya T."/>
            <person name="Hosaka K."/>
        </authorList>
    </citation>
    <scope>NUCLEOTIDE SEQUENCE</scope>
    <source>
        <strain evidence="1">MO-923</strain>
    </source>
</reference>
<dbReference type="AlphaFoldDB" id="A0AAV5AF34"/>
<proteinExistence type="predicted"/>
<dbReference type="Proteomes" id="UP001050691">
    <property type="component" value="Unassembled WGS sequence"/>
</dbReference>
<sequence>MEGAVTQLYGGTAPEAATLNGQYLIPYGRIGKPGKETLDEAEGKSLWEWLEEQVQKYEATNNN</sequence>
<gene>
    <name evidence="1" type="ORF">Clacol_007116</name>
</gene>
<organism evidence="1 2">
    <name type="scientific">Clathrus columnatus</name>
    <dbReference type="NCBI Taxonomy" id="1419009"/>
    <lineage>
        <taxon>Eukaryota</taxon>
        <taxon>Fungi</taxon>
        <taxon>Dikarya</taxon>
        <taxon>Basidiomycota</taxon>
        <taxon>Agaricomycotina</taxon>
        <taxon>Agaricomycetes</taxon>
        <taxon>Phallomycetidae</taxon>
        <taxon>Phallales</taxon>
        <taxon>Clathraceae</taxon>
        <taxon>Clathrus</taxon>
    </lineage>
</organism>
<name>A0AAV5AF34_9AGAM</name>
<evidence type="ECO:0000313" key="1">
    <source>
        <dbReference type="EMBL" id="GJJ12870.1"/>
    </source>
</evidence>